<organism evidence="2 3">
    <name type="scientific">Xylanibacter ruminicola</name>
    <name type="common">Prevotella ruminicola</name>
    <dbReference type="NCBI Taxonomy" id="839"/>
    <lineage>
        <taxon>Bacteria</taxon>
        <taxon>Pseudomonadati</taxon>
        <taxon>Bacteroidota</taxon>
        <taxon>Bacteroidia</taxon>
        <taxon>Bacteroidales</taxon>
        <taxon>Prevotellaceae</taxon>
        <taxon>Xylanibacter</taxon>
    </lineage>
</organism>
<evidence type="ECO:0000313" key="2">
    <source>
        <dbReference type="EMBL" id="SEF76562.1"/>
    </source>
</evidence>
<sequence length="255" mass="29930">MTEILNLYDTITLDEMRGIRLMNRIDTKFVTTVPVLRRLLMLAKEDYFVQETQGLRISPYYTLYFDTEDCQMYNRHEAGHLSRQKVRVRSYLNAGLNFLEVKTKNNHGRTKKKRITAEGFNPEASTAFDVKAQVYENFLHQYLGYDPEGLLQQVENRFDRITLVNKAKTERLTIDTNLRFHNIATGNYRFMNDVVVIELKRDGLQPSPILPLLTQLRIHPHGFSKYCIGSALTNDSLRRNRIKPRLRSIEKIMKK</sequence>
<reference evidence="2 3" key="1">
    <citation type="submission" date="2016-10" db="EMBL/GenBank/DDBJ databases">
        <authorList>
            <person name="de Groot N.N."/>
        </authorList>
    </citation>
    <scope>NUCLEOTIDE SEQUENCE [LARGE SCALE GENOMIC DNA]</scope>
    <source>
        <strain evidence="2 3">AR32</strain>
    </source>
</reference>
<accession>A0A1H5UNB9</accession>
<feature type="domain" description="VTC" evidence="1">
    <location>
        <begin position="23"/>
        <end position="232"/>
    </location>
</feature>
<evidence type="ECO:0000259" key="1">
    <source>
        <dbReference type="Pfam" id="PF09359"/>
    </source>
</evidence>
<dbReference type="GO" id="GO:0006799">
    <property type="term" value="P:polyphosphate biosynthetic process"/>
    <property type="evidence" value="ECO:0007669"/>
    <property type="project" value="UniProtKB-ARBA"/>
</dbReference>
<dbReference type="RefSeq" id="WP_036913387.1">
    <property type="nucleotide sequence ID" value="NZ_FNUV01000003.1"/>
</dbReference>
<evidence type="ECO:0000313" key="3">
    <source>
        <dbReference type="Proteomes" id="UP000236735"/>
    </source>
</evidence>
<dbReference type="Proteomes" id="UP000236735">
    <property type="component" value="Unassembled WGS sequence"/>
</dbReference>
<dbReference type="EMBL" id="FNUV01000003">
    <property type="protein sequence ID" value="SEF76562.1"/>
    <property type="molecule type" value="Genomic_DNA"/>
</dbReference>
<dbReference type="Gene3D" id="3.20.100.30">
    <property type="entry name" value="VTC, catalytic tunnel domain"/>
    <property type="match status" value="1"/>
</dbReference>
<proteinExistence type="predicted"/>
<dbReference type="AlphaFoldDB" id="A0A1H5UNB9"/>
<dbReference type="InterPro" id="IPR018966">
    <property type="entry name" value="VTC_domain"/>
</dbReference>
<dbReference type="InterPro" id="IPR042267">
    <property type="entry name" value="VTC_sf"/>
</dbReference>
<dbReference type="CDD" id="cd07750">
    <property type="entry name" value="PolyPPase_VTC_like"/>
    <property type="match status" value="1"/>
</dbReference>
<gene>
    <name evidence="2" type="ORF">SAMN05216354_1581</name>
</gene>
<dbReference type="Pfam" id="PF09359">
    <property type="entry name" value="VTC"/>
    <property type="match status" value="1"/>
</dbReference>
<protein>
    <submittedName>
        <fullName evidence="2">VTC domain-containing protein</fullName>
    </submittedName>
</protein>
<name>A0A1H5UNB9_XYLRU</name>